<dbReference type="Gene3D" id="3.40.50.300">
    <property type="entry name" value="P-loop containing nucleotide triphosphate hydrolases"/>
    <property type="match status" value="1"/>
</dbReference>
<keyword evidence="2" id="KW-0533">Nickel</keyword>
<keyword evidence="6" id="KW-0862">Zinc</keyword>
<dbReference type="GO" id="GO:0016151">
    <property type="term" value="F:nickel cation binding"/>
    <property type="evidence" value="ECO:0007669"/>
    <property type="project" value="InterPro"/>
</dbReference>
<dbReference type="GO" id="GO:0051604">
    <property type="term" value="P:protein maturation"/>
    <property type="evidence" value="ECO:0007669"/>
    <property type="project" value="InterPro"/>
</dbReference>
<dbReference type="GO" id="GO:0005525">
    <property type="term" value="F:GTP binding"/>
    <property type="evidence" value="ECO:0007669"/>
    <property type="project" value="UniProtKB-KW"/>
</dbReference>
<keyword evidence="7" id="KW-0342">GTP-binding</keyword>
<evidence type="ECO:0000256" key="1">
    <source>
        <dbReference type="ARBA" id="ARBA00006211"/>
    </source>
</evidence>
<keyword evidence="4" id="KW-0547">Nucleotide-binding</keyword>
<evidence type="ECO:0000313" key="11">
    <source>
        <dbReference type="Proteomes" id="UP000322454"/>
    </source>
</evidence>
<evidence type="ECO:0000256" key="2">
    <source>
        <dbReference type="ARBA" id="ARBA00022596"/>
    </source>
</evidence>
<sequence length="291" mass="30888">MPNSNGINRGSSGRGGAGTGIGAFGSGGGKHLGRTGTGGRSLTVRLNALESNEVIAGKNKALFGKAFVMNFLSSPGSGKTSLLESVVPVLKSEGLNIAVIEGDVETDLDKRRINALNIPSYQIITNGTCHLDANMVNTSLNNLNINDADVIFIENVGNLVCPTSYNLGEDMKAVVLSVTEGDDKPLKYPAAFYKSKVMIINKTDLLPVLDSDVSKIKENALSINKELVIFETSCKRKINAHGGSVRVSGDTDNTVRPEVIDKGILDFASFIKEKVRLKAEEFNGIGGGIYL</sequence>
<keyword evidence="3" id="KW-0479">Metal-binding</keyword>
<evidence type="ECO:0000313" key="10">
    <source>
        <dbReference type="EMBL" id="RZV37122.1"/>
    </source>
</evidence>
<evidence type="ECO:0000256" key="8">
    <source>
        <dbReference type="SAM" id="MobiDB-lite"/>
    </source>
</evidence>
<keyword evidence="5" id="KW-0378">Hydrolase</keyword>
<protein>
    <submittedName>
        <fullName evidence="10">Hydrogenase accessory protein HypB</fullName>
    </submittedName>
</protein>
<comment type="similarity">
    <text evidence="1">Belongs to the SIMIBI class G3E GTPase family. HypB/HupM subfamily.</text>
</comment>
<feature type="compositionally biased region" description="Low complexity" evidence="8">
    <location>
        <begin position="1"/>
        <end position="11"/>
    </location>
</feature>
<dbReference type="InterPro" id="IPR027417">
    <property type="entry name" value="P-loop_NTPase"/>
</dbReference>
<dbReference type="NCBIfam" id="TIGR00073">
    <property type="entry name" value="hypB"/>
    <property type="match status" value="1"/>
</dbReference>
<gene>
    <name evidence="10" type="primary">hypB</name>
    <name evidence="10" type="ORF">EVJ48_09485</name>
</gene>
<comment type="caution">
    <text evidence="10">The sequence shown here is derived from an EMBL/GenBank/DDBJ whole genome shotgun (WGS) entry which is preliminary data.</text>
</comment>
<dbReference type="AlphaFoldDB" id="A0A520X7N0"/>
<dbReference type="Pfam" id="PF02492">
    <property type="entry name" value="cobW"/>
    <property type="match status" value="1"/>
</dbReference>
<dbReference type="GO" id="GO:0003924">
    <property type="term" value="F:GTPase activity"/>
    <property type="evidence" value="ECO:0007669"/>
    <property type="project" value="InterPro"/>
</dbReference>
<dbReference type="EMBL" id="SHMQ01000044">
    <property type="protein sequence ID" value="RZV37122.1"/>
    <property type="molecule type" value="Genomic_DNA"/>
</dbReference>
<evidence type="ECO:0000256" key="3">
    <source>
        <dbReference type="ARBA" id="ARBA00022723"/>
    </source>
</evidence>
<dbReference type="PANTHER" id="PTHR30134">
    <property type="entry name" value="HYDROGENASE PROTEIN ASSEMBLY PROTEIN, NICKEL CHAPERONE"/>
    <property type="match status" value="1"/>
</dbReference>
<feature type="domain" description="CobW/HypB/UreG nucleotide-binding" evidence="9">
    <location>
        <begin position="72"/>
        <end position="229"/>
    </location>
</feature>
<feature type="region of interest" description="Disordered" evidence="8">
    <location>
        <begin position="1"/>
        <end position="20"/>
    </location>
</feature>
<name>A0A520X7N0_9DELT</name>
<evidence type="ECO:0000259" key="9">
    <source>
        <dbReference type="Pfam" id="PF02492"/>
    </source>
</evidence>
<accession>A0A520X7N0</accession>
<dbReference type="InterPro" id="IPR004392">
    <property type="entry name" value="Hyd_mat_HypB"/>
</dbReference>
<dbReference type="InterPro" id="IPR003495">
    <property type="entry name" value="CobW/HypB/UreG_nucleotide-bd"/>
</dbReference>
<evidence type="ECO:0000256" key="6">
    <source>
        <dbReference type="ARBA" id="ARBA00022833"/>
    </source>
</evidence>
<evidence type="ECO:0000256" key="5">
    <source>
        <dbReference type="ARBA" id="ARBA00022801"/>
    </source>
</evidence>
<dbReference type="Proteomes" id="UP000322454">
    <property type="component" value="Unassembled WGS sequence"/>
</dbReference>
<organism evidence="10 11">
    <name type="scientific">Candidatus Acidulodesulfobacterium acidiphilum</name>
    <dbReference type="NCBI Taxonomy" id="2597224"/>
    <lineage>
        <taxon>Bacteria</taxon>
        <taxon>Deltaproteobacteria</taxon>
        <taxon>Candidatus Acidulodesulfobacterales</taxon>
        <taxon>Candidatus Acidulodesulfobacterium</taxon>
    </lineage>
</organism>
<proteinExistence type="inferred from homology"/>
<evidence type="ECO:0000256" key="4">
    <source>
        <dbReference type="ARBA" id="ARBA00022741"/>
    </source>
</evidence>
<evidence type="ECO:0000256" key="7">
    <source>
        <dbReference type="ARBA" id="ARBA00023134"/>
    </source>
</evidence>
<dbReference type="PANTHER" id="PTHR30134:SF2">
    <property type="entry name" value="HYDROGENASE MATURATION FACTOR HYPB"/>
    <property type="match status" value="1"/>
</dbReference>
<dbReference type="SUPFAM" id="SSF52540">
    <property type="entry name" value="P-loop containing nucleoside triphosphate hydrolases"/>
    <property type="match status" value="1"/>
</dbReference>
<dbReference type="GO" id="GO:0008270">
    <property type="term" value="F:zinc ion binding"/>
    <property type="evidence" value="ECO:0007669"/>
    <property type="project" value="TreeGrafter"/>
</dbReference>
<reference evidence="10 11" key="1">
    <citation type="submission" date="2019-01" db="EMBL/GenBank/DDBJ databases">
        <title>Insights into ecological role of a new deltaproteobacterial order Candidatus Sinidesulfobacterales (Sva0485) by metagenomics and metatranscriptomics.</title>
        <authorList>
            <person name="Tan S."/>
            <person name="Liu J."/>
            <person name="Fang Y."/>
            <person name="Hedlund B."/>
            <person name="Lian Z.-H."/>
            <person name="Huang L.-Y."/>
            <person name="Li J.-T."/>
            <person name="Huang L.-N."/>
            <person name="Li W.-J."/>
            <person name="Jiang H.-C."/>
            <person name="Dong H.-L."/>
            <person name="Shu W.-S."/>
        </authorList>
    </citation>
    <scope>NUCLEOTIDE SEQUENCE [LARGE SCALE GENOMIC DNA]</scope>
    <source>
        <strain evidence="10">AP4</strain>
    </source>
</reference>